<gene>
    <name evidence="4" type="ORF">OOU_Y34scaffold00334g7</name>
</gene>
<protein>
    <recommendedName>
        <fullName evidence="3">DUF6546 domain-containing protein</fullName>
    </recommendedName>
</protein>
<feature type="compositionally biased region" description="Basic and acidic residues" evidence="1">
    <location>
        <begin position="370"/>
        <end position="379"/>
    </location>
</feature>
<evidence type="ECO:0000256" key="2">
    <source>
        <dbReference type="SAM" id="Phobius"/>
    </source>
</evidence>
<dbReference type="Pfam" id="PF20183">
    <property type="entry name" value="DUF6546"/>
    <property type="match status" value="1"/>
</dbReference>
<accession>A0AA97PN86</accession>
<feature type="compositionally biased region" description="Gly residues" evidence="1">
    <location>
        <begin position="425"/>
        <end position="446"/>
    </location>
</feature>
<feature type="transmembrane region" description="Helical" evidence="2">
    <location>
        <begin position="768"/>
        <end position="789"/>
    </location>
</feature>
<keyword evidence="2" id="KW-0812">Transmembrane</keyword>
<name>A0AA97PN86_PYRO3</name>
<keyword evidence="2" id="KW-0472">Membrane</keyword>
<feature type="region of interest" description="Disordered" evidence="1">
    <location>
        <begin position="410"/>
        <end position="449"/>
    </location>
</feature>
<dbReference type="AlphaFoldDB" id="A0AA97PN86"/>
<feature type="domain" description="DUF6546" evidence="3">
    <location>
        <begin position="461"/>
        <end position="580"/>
    </location>
</feature>
<reference evidence="4" key="1">
    <citation type="journal article" date="2012" name="PLoS Genet.">
        <title>Comparative analysis of the genomes of two field isolates of the rice blast fungus Magnaporthe oryzae.</title>
        <authorList>
            <person name="Xue M."/>
            <person name="Yang J."/>
            <person name="Li Z."/>
            <person name="Hu S."/>
            <person name="Yao N."/>
            <person name="Dean R.A."/>
            <person name="Zhao W."/>
            <person name="Shen M."/>
            <person name="Zhang H."/>
            <person name="Li C."/>
            <person name="Liu L."/>
            <person name="Cao L."/>
            <person name="Xu X."/>
            <person name="Xing Y."/>
            <person name="Hsiang T."/>
            <person name="Zhang Z."/>
            <person name="Xu J.R."/>
            <person name="Peng Y.L."/>
        </authorList>
    </citation>
    <scope>NUCLEOTIDE SEQUENCE</scope>
    <source>
        <strain evidence="4">Y34</strain>
    </source>
</reference>
<dbReference type="InterPro" id="IPR046676">
    <property type="entry name" value="DUF6546"/>
</dbReference>
<feature type="compositionally biased region" description="Basic residues" evidence="1">
    <location>
        <begin position="311"/>
        <end position="332"/>
    </location>
</feature>
<proteinExistence type="predicted"/>
<keyword evidence="2" id="KW-1133">Transmembrane helix</keyword>
<evidence type="ECO:0000313" key="4">
    <source>
        <dbReference type="EMBL" id="ELQ40837.1"/>
    </source>
</evidence>
<dbReference type="EMBL" id="JH793329">
    <property type="protein sequence ID" value="ELQ40837.1"/>
    <property type="molecule type" value="Genomic_DNA"/>
</dbReference>
<feature type="compositionally biased region" description="Polar residues" evidence="1">
    <location>
        <begin position="380"/>
        <end position="391"/>
    </location>
</feature>
<sequence>MATWNSIPREIQQMVLDALVALKKKEAQKLLHTKPRLSRYVTVCRFWQEVLEPVMFRDLHIKPKHLAEFDNYLRGVRRLMLRHLWFRVQLSKPRRRMTERDKMDEEEDNNAFFTTAVYDLFATLRKWGRLPQQPLELELGAESPGDPKWSFGDQGIMTNNDYSVGELDFCFVDGFKKFSYPSPLPEVGVVTTFSILRRTRRYFAPQALLTIFDSLPNVCEIRYEPWYFLNADSQCDVDEAFGRYIRHWPPTVKRISIYEHCREFRRHFPNQFIEFDDAWMDENGALFGDLDGDGNLHDLDQDHDLMHNLHHHHHHVHHHHHHHDHHHHHHVHHGDDQNWHGPDNESIADEDGWETANEDDDGFDDDDDFGNNHDSHDGTGDSNQNASNGWNLPSAPDLVQAFANALSNLPLPGSATNDPSQPVGAQGGNGAFGDPGGGDEFGGGDPGDYPELAPLGLGLLFIRPSQKLQELAVSGLIDARDFFEPFYARPESGTSDALPSWDELRWLTLTSPALLNPSPCEGGSDHVNELLQAAGRAAMRMPKLQVMELYSTDGRGGAVFRYQATETRTAISWSSAWSSSWRPPNANDNGPATVGNTFDANNGGNINLGSMLEDADGDVDMGVVGETVDVDDDEHPRHFRVSPRVVETWQRVARRLTRHDLDPVFEAVSTWPGDPFDFLHENLVTRELVLHEASSMDILQTFELPGEALKLPRPRFLAGSTHPEDSAQQSLQRRFAFTPPAPKLHMRWKVERAAPSLDIRRVSTPTQIIEIAIVIIVSIIGVSIIGVILNQAPKSITARPGHDLWSNFNVLTARPKR</sequence>
<evidence type="ECO:0000259" key="3">
    <source>
        <dbReference type="Pfam" id="PF20183"/>
    </source>
</evidence>
<evidence type="ECO:0000256" key="1">
    <source>
        <dbReference type="SAM" id="MobiDB-lite"/>
    </source>
</evidence>
<dbReference type="Proteomes" id="UP000011086">
    <property type="component" value="Unassembled WGS sequence"/>
</dbReference>
<feature type="compositionally biased region" description="Acidic residues" evidence="1">
    <location>
        <begin position="346"/>
        <end position="369"/>
    </location>
</feature>
<feature type="region of interest" description="Disordered" evidence="1">
    <location>
        <begin position="311"/>
        <end position="394"/>
    </location>
</feature>
<organism evidence="4">
    <name type="scientific">Pyricularia oryzae (strain Y34)</name>
    <name type="common">Rice blast fungus</name>
    <name type="synonym">Magnaporthe oryzae</name>
    <dbReference type="NCBI Taxonomy" id="1143189"/>
    <lineage>
        <taxon>Eukaryota</taxon>
        <taxon>Fungi</taxon>
        <taxon>Dikarya</taxon>
        <taxon>Ascomycota</taxon>
        <taxon>Pezizomycotina</taxon>
        <taxon>Sordariomycetes</taxon>
        <taxon>Sordariomycetidae</taxon>
        <taxon>Magnaporthales</taxon>
        <taxon>Pyriculariaceae</taxon>
        <taxon>Pyricularia</taxon>
    </lineage>
</organism>